<dbReference type="AlphaFoldDB" id="A0A6M1LB64"/>
<sequence length="263" mass="27065">MGVDGGRHGGVRDRRVRVPDGRTDAHGTAVAVVGDLHRGVGTDAALPDGPPVRRVDRPPGVDVAVGAGGGGVRGGGVASDPLVRGGDVLADRLGHPAAGGGRAGALTAYAGRRLATSPCRPPARTDVSHLDTGPASLTGDTLCHVDLRADNLLVDRTGRVTVVDWPSAARGPACWTPRPIVEAAVSPILLPPTRRRTSNIPETAASDRRRLRNIPDVVASRPRRPSNSHSLGTVGWGCQVGGVETWVRKGRTAVGRAGESTTS</sequence>
<keyword evidence="3" id="KW-0808">Transferase</keyword>
<dbReference type="Pfam" id="PF01636">
    <property type="entry name" value="APH"/>
    <property type="match status" value="1"/>
</dbReference>
<gene>
    <name evidence="3" type="ORF">ENC19_23960</name>
</gene>
<evidence type="ECO:0000256" key="1">
    <source>
        <dbReference type="SAM" id="MobiDB-lite"/>
    </source>
</evidence>
<dbReference type="Proteomes" id="UP000478148">
    <property type="component" value="Unassembled WGS sequence"/>
</dbReference>
<keyword evidence="4" id="KW-1185">Reference proteome</keyword>
<evidence type="ECO:0000259" key="2">
    <source>
        <dbReference type="Pfam" id="PF01636"/>
    </source>
</evidence>
<comment type="caution">
    <text evidence="3">The sequence shown here is derived from an EMBL/GenBank/DDBJ whole genome shotgun (WGS) entry which is preliminary data.</text>
</comment>
<dbReference type="InterPro" id="IPR002575">
    <property type="entry name" value="Aminoglycoside_PTrfase"/>
</dbReference>
<dbReference type="SUPFAM" id="SSF56112">
    <property type="entry name" value="Protein kinase-like (PK-like)"/>
    <property type="match status" value="1"/>
</dbReference>
<name>A0A6M1LB64_9ACTN</name>
<accession>A0A6M1LB64</accession>
<evidence type="ECO:0000313" key="4">
    <source>
        <dbReference type="Proteomes" id="UP000478148"/>
    </source>
</evidence>
<reference evidence="3 4" key="1">
    <citation type="submission" date="2020-02" db="EMBL/GenBank/DDBJ databases">
        <title>Draft Genome Sequence of Verrucosispora sp. Strain CWR15, Isolated from Gulf of Mexico Sponge.</title>
        <authorList>
            <person name="Kennedy S.J."/>
            <person name="Cella E."/>
            <person name="Azarian T."/>
            <person name="Baker B.J."/>
            <person name="Shaw L.N."/>
        </authorList>
    </citation>
    <scope>NUCLEOTIDE SEQUENCE [LARGE SCALE GENOMIC DNA]</scope>
    <source>
        <strain evidence="3 4">CWR15</strain>
    </source>
</reference>
<protein>
    <submittedName>
        <fullName evidence="3">Phosphotransferase</fullName>
    </submittedName>
</protein>
<dbReference type="Gene3D" id="3.90.1200.10">
    <property type="match status" value="1"/>
</dbReference>
<dbReference type="GO" id="GO:0016740">
    <property type="term" value="F:transferase activity"/>
    <property type="evidence" value="ECO:0007669"/>
    <property type="project" value="UniProtKB-KW"/>
</dbReference>
<evidence type="ECO:0000313" key="3">
    <source>
        <dbReference type="EMBL" id="NGM15470.1"/>
    </source>
</evidence>
<feature type="region of interest" description="Disordered" evidence="1">
    <location>
        <begin position="1"/>
        <end position="21"/>
    </location>
</feature>
<dbReference type="InterPro" id="IPR011009">
    <property type="entry name" value="Kinase-like_dom_sf"/>
</dbReference>
<organism evidence="3 4">
    <name type="scientific">Verrucosispora sioxanthis</name>
    <dbReference type="NCBI Taxonomy" id="2499994"/>
    <lineage>
        <taxon>Bacteria</taxon>
        <taxon>Bacillati</taxon>
        <taxon>Actinomycetota</taxon>
        <taxon>Actinomycetes</taxon>
        <taxon>Micromonosporales</taxon>
        <taxon>Micromonosporaceae</taxon>
        <taxon>Micromonospora</taxon>
    </lineage>
</organism>
<proteinExistence type="predicted"/>
<feature type="domain" description="Aminoglycoside phosphotransferase" evidence="2">
    <location>
        <begin position="139"/>
        <end position="173"/>
    </location>
</feature>
<dbReference type="EMBL" id="SAIY01000009">
    <property type="protein sequence ID" value="NGM15470.1"/>
    <property type="molecule type" value="Genomic_DNA"/>
</dbReference>